<name>X0STA9_9ZZZZ</name>
<dbReference type="AlphaFoldDB" id="X0STA9"/>
<protein>
    <submittedName>
        <fullName evidence="1">Uncharacterized protein</fullName>
    </submittedName>
</protein>
<comment type="caution">
    <text evidence="1">The sequence shown here is derived from an EMBL/GenBank/DDBJ whole genome shotgun (WGS) entry which is preliminary data.</text>
</comment>
<dbReference type="EMBL" id="BARS01003202">
    <property type="protein sequence ID" value="GAF79162.1"/>
    <property type="molecule type" value="Genomic_DNA"/>
</dbReference>
<proteinExistence type="predicted"/>
<accession>X0STA9</accession>
<sequence length="173" mass="20916">MTFDQFWDMVGSKRSKSMALHDIHIMEFDKMFHDVESSEYFVDIWMKPEHAENYMVNPYLKEHGLVFLDTIHLIHWANWLNIAIIIKNHPEFKDYFFFSKRAEMTVNEPTFINQRIRCSMKILCESCRDSRGEFTILTRVGDWGYVIDEYVTVKDQFPILEHYHEKHKKKEQA</sequence>
<evidence type="ECO:0000313" key="1">
    <source>
        <dbReference type="EMBL" id="GAF79162.1"/>
    </source>
</evidence>
<reference evidence="1" key="1">
    <citation type="journal article" date="2014" name="Front. Microbiol.">
        <title>High frequency of phylogenetically diverse reductive dehalogenase-homologous genes in deep subseafloor sedimentary metagenomes.</title>
        <authorList>
            <person name="Kawai M."/>
            <person name="Futagami T."/>
            <person name="Toyoda A."/>
            <person name="Takaki Y."/>
            <person name="Nishi S."/>
            <person name="Hori S."/>
            <person name="Arai W."/>
            <person name="Tsubouchi T."/>
            <person name="Morono Y."/>
            <person name="Uchiyama I."/>
            <person name="Ito T."/>
            <person name="Fujiyama A."/>
            <person name="Inagaki F."/>
            <person name="Takami H."/>
        </authorList>
    </citation>
    <scope>NUCLEOTIDE SEQUENCE</scope>
    <source>
        <strain evidence="1">Expedition CK06-06</strain>
    </source>
</reference>
<organism evidence="1">
    <name type="scientific">marine sediment metagenome</name>
    <dbReference type="NCBI Taxonomy" id="412755"/>
    <lineage>
        <taxon>unclassified sequences</taxon>
        <taxon>metagenomes</taxon>
        <taxon>ecological metagenomes</taxon>
    </lineage>
</organism>
<gene>
    <name evidence="1" type="ORF">S01H1_06172</name>
</gene>